<protein>
    <recommendedName>
        <fullName evidence="4 13">ATP synthase epsilon chain</fullName>
    </recommendedName>
    <alternativeName>
        <fullName evidence="12 13">ATP synthase F1 sector epsilon subunit</fullName>
    </alternativeName>
    <alternativeName>
        <fullName evidence="11 13">F-ATPase epsilon subunit</fullName>
    </alternativeName>
</protein>
<evidence type="ECO:0000256" key="3">
    <source>
        <dbReference type="ARBA" id="ARBA00005712"/>
    </source>
</evidence>
<reference evidence="17 18" key="1">
    <citation type="submission" date="2020-07" db="EMBL/GenBank/DDBJ databases">
        <title>MOT database genomes.</title>
        <authorList>
            <person name="Joseph S."/>
            <person name="Aduse-Opoku J."/>
            <person name="Hashim A."/>
            <person name="Wade W."/>
            <person name="Curtis M."/>
        </authorList>
    </citation>
    <scope>NUCLEOTIDE SEQUENCE [LARGE SCALE GENOMIC DNA]</scope>
    <source>
        <strain evidence="17 18">CIP 106318</strain>
    </source>
</reference>
<evidence type="ECO:0000256" key="11">
    <source>
        <dbReference type="ARBA" id="ARBA00030215"/>
    </source>
</evidence>
<keyword evidence="5 13" id="KW-0813">Transport</keyword>
<dbReference type="NCBIfam" id="NF001846">
    <property type="entry name" value="PRK00571.1-3"/>
    <property type="match status" value="1"/>
</dbReference>
<comment type="subunit">
    <text evidence="13 14">F-type ATPases have 2 components, CF(1) - the catalytic core - and CF(0) - the membrane proton channel. CF(1) has five subunits: alpha(3), beta(3), gamma(1), delta(1), epsilon(1). CF(0) has three main subunits: a, b and c.</text>
</comment>
<dbReference type="NCBIfam" id="TIGR01216">
    <property type="entry name" value="ATP_synt_epsi"/>
    <property type="match status" value="1"/>
</dbReference>
<gene>
    <name evidence="13" type="primary">atpC</name>
    <name evidence="17" type="ORF">HZY85_00460</name>
</gene>
<evidence type="ECO:0000256" key="7">
    <source>
        <dbReference type="ARBA" id="ARBA00023065"/>
    </source>
</evidence>
<keyword evidence="13" id="KW-1003">Cell membrane</keyword>
<dbReference type="Proteomes" id="UP000531840">
    <property type="component" value="Unassembled WGS sequence"/>
</dbReference>
<dbReference type="SUPFAM" id="SSF46604">
    <property type="entry name" value="Epsilon subunit of F1F0-ATP synthase C-terminal domain"/>
    <property type="match status" value="1"/>
</dbReference>
<evidence type="ECO:0000256" key="10">
    <source>
        <dbReference type="ARBA" id="ARBA00023310"/>
    </source>
</evidence>
<comment type="similarity">
    <text evidence="3 13 14">Belongs to the ATPase epsilon chain family.</text>
</comment>
<feature type="domain" description="ATP synthase F1 complex delta/epsilon subunit N-terminal" evidence="16">
    <location>
        <begin position="4"/>
        <end position="84"/>
    </location>
</feature>
<keyword evidence="6 13" id="KW-0375">Hydrogen ion transport</keyword>
<evidence type="ECO:0000256" key="14">
    <source>
        <dbReference type="RuleBase" id="RU003656"/>
    </source>
</evidence>
<dbReference type="Pfam" id="PF00401">
    <property type="entry name" value="ATP-synt_DE"/>
    <property type="match status" value="1"/>
</dbReference>
<dbReference type="InterPro" id="IPR036771">
    <property type="entry name" value="ATPsynth_dsu/esu_N"/>
</dbReference>
<dbReference type="PANTHER" id="PTHR13822:SF10">
    <property type="entry name" value="ATP SYNTHASE EPSILON CHAIN, CHLOROPLASTIC"/>
    <property type="match status" value="1"/>
</dbReference>
<evidence type="ECO:0000256" key="12">
    <source>
        <dbReference type="ARBA" id="ARBA00031795"/>
    </source>
</evidence>
<dbReference type="CDD" id="cd12152">
    <property type="entry name" value="F1-ATPase_delta"/>
    <property type="match status" value="1"/>
</dbReference>
<evidence type="ECO:0000256" key="4">
    <source>
        <dbReference type="ARBA" id="ARBA00014480"/>
    </source>
</evidence>
<keyword evidence="8 13" id="KW-0472">Membrane</keyword>
<comment type="caution">
    <text evidence="17">The sequence shown here is derived from an EMBL/GenBank/DDBJ whole genome shotgun (WGS) entry which is preliminary data.</text>
</comment>
<evidence type="ECO:0000259" key="16">
    <source>
        <dbReference type="Pfam" id="PF02823"/>
    </source>
</evidence>
<comment type="subcellular location">
    <subcellularLocation>
        <location evidence="2 13">Cell membrane</location>
        <topology evidence="2 13">Peripheral membrane protein</topology>
    </subcellularLocation>
</comment>
<evidence type="ECO:0000256" key="5">
    <source>
        <dbReference type="ARBA" id="ARBA00022448"/>
    </source>
</evidence>
<dbReference type="PANTHER" id="PTHR13822">
    <property type="entry name" value="ATP SYNTHASE DELTA/EPSILON CHAIN"/>
    <property type="match status" value="1"/>
</dbReference>
<dbReference type="Pfam" id="PF02823">
    <property type="entry name" value="ATP-synt_DE_N"/>
    <property type="match status" value="1"/>
</dbReference>
<feature type="domain" description="ATP synthase epsilon subunit C-terminal" evidence="15">
    <location>
        <begin position="89"/>
        <end position="133"/>
    </location>
</feature>
<dbReference type="InterPro" id="IPR036794">
    <property type="entry name" value="ATP_F1_dsu/esu_C_sf"/>
</dbReference>
<sequence length="135" mass="14586">MNTLKVSIATPNGEVYSGEDIKMVTMETHNGSMGVMANHEATVTTLKIGVVKVIDVKDKPTYFAVSEGFAELHGKEVSIMVQTAEQGSTIDKARAEKAKARAEERLKNITSDIDVRRAQLALAKSIARLKVAGLN</sequence>
<dbReference type="Gene3D" id="2.60.15.10">
    <property type="entry name" value="F0F1 ATP synthase delta/epsilon subunit, N-terminal"/>
    <property type="match status" value="1"/>
</dbReference>
<keyword evidence="9 13" id="KW-0139">CF(1)</keyword>
<dbReference type="Gene3D" id="1.20.5.440">
    <property type="entry name" value="ATP synthase delta/epsilon subunit, C-terminal domain"/>
    <property type="match status" value="1"/>
</dbReference>
<dbReference type="InterPro" id="IPR020547">
    <property type="entry name" value="ATP_synth_F1_esu_C"/>
</dbReference>
<evidence type="ECO:0000313" key="17">
    <source>
        <dbReference type="EMBL" id="NYS46667.1"/>
    </source>
</evidence>
<evidence type="ECO:0000256" key="1">
    <source>
        <dbReference type="ARBA" id="ARBA00003543"/>
    </source>
</evidence>
<evidence type="ECO:0000256" key="13">
    <source>
        <dbReference type="HAMAP-Rule" id="MF_00530"/>
    </source>
</evidence>
<dbReference type="HAMAP" id="MF_00530">
    <property type="entry name" value="ATP_synth_epsil_bac"/>
    <property type="match status" value="1"/>
</dbReference>
<keyword evidence="7 13" id="KW-0406">Ion transport</keyword>
<evidence type="ECO:0000256" key="9">
    <source>
        <dbReference type="ARBA" id="ARBA00023196"/>
    </source>
</evidence>
<dbReference type="InterPro" id="IPR020546">
    <property type="entry name" value="ATP_synth_F1_dsu/esu_N"/>
</dbReference>
<evidence type="ECO:0000256" key="8">
    <source>
        <dbReference type="ARBA" id="ARBA00023136"/>
    </source>
</evidence>
<comment type="function">
    <text evidence="1 13">Produces ATP from ADP in the presence of a proton gradient across the membrane.</text>
</comment>
<keyword evidence="18" id="KW-1185">Reference proteome</keyword>
<evidence type="ECO:0000256" key="6">
    <source>
        <dbReference type="ARBA" id="ARBA00022781"/>
    </source>
</evidence>
<dbReference type="SUPFAM" id="SSF51344">
    <property type="entry name" value="Epsilon subunit of F1F0-ATP synthase N-terminal domain"/>
    <property type="match status" value="1"/>
</dbReference>
<evidence type="ECO:0000256" key="2">
    <source>
        <dbReference type="ARBA" id="ARBA00004202"/>
    </source>
</evidence>
<proteinExistence type="inferred from homology"/>
<keyword evidence="10 13" id="KW-0066">ATP synthesis</keyword>
<dbReference type="RefSeq" id="WP_179939744.1">
    <property type="nucleotide sequence ID" value="NZ_JACBYF010000001.1"/>
</dbReference>
<dbReference type="InterPro" id="IPR001469">
    <property type="entry name" value="ATP_synth_F1_dsu/esu"/>
</dbReference>
<dbReference type="EMBL" id="JACBYF010000001">
    <property type="protein sequence ID" value="NYS46667.1"/>
    <property type="molecule type" value="Genomic_DNA"/>
</dbReference>
<organism evidence="17 18">
    <name type="scientific">Gemelliphila palaticanis</name>
    <dbReference type="NCBI Taxonomy" id="81950"/>
    <lineage>
        <taxon>Bacteria</taxon>
        <taxon>Bacillati</taxon>
        <taxon>Bacillota</taxon>
        <taxon>Bacilli</taxon>
        <taxon>Bacillales</taxon>
        <taxon>Gemellaceae</taxon>
        <taxon>Gemelliphila</taxon>
    </lineage>
</organism>
<accession>A0ABX2SWW5</accession>
<evidence type="ECO:0000259" key="15">
    <source>
        <dbReference type="Pfam" id="PF00401"/>
    </source>
</evidence>
<evidence type="ECO:0000313" key="18">
    <source>
        <dbReference type="Proteomes" id="UP000531840"/>
    </source>
</evidence>
<name>A0ABX2SWW5_9BACL</name>